<evidence type="ECO:0000313" key="4">
    <source>
        <dbReference type="EMBL" id="MBB6073233.1"/>
    </source>
</evidence>
<accession>A0A841H5J2</accession>
<evidence type="ECO:0000256" key="2">
    <source>
        <dbReference type="ARBA" id="ARBA00022679"/>
    </source>
</evidence>
<keyword evidence="1" id="KW-0328">Glycosyltransferase</keyword>
<evidence type="ECO:0000256" key="1">
    <source>
        <dbReference type="ARBA" id="ARBA00022676"/>
    </source>
</evidence>
<dbReference type="Pfam" id="PF13439">
    <property type="entry name" value="Glyco_transf_4"/>
    <property type="match status" value="1"/>
</dbReference>
<dbReference type="SUPFAM" id="SSF53756">
    <property type="entry name" value="UDP-Glycosyltransferase/glycogen phosphorylase"/>
    <property type="match status" value="1"/>
</dbReference>
<protein>
    <submittedName>
        <fullName evidence="4">Glycosyltransferase involved in cell wall biosynthesis</fullName>
    </submittedName>
</protein>
<dbReference type="GO" id="GO:0016757">
    <property type="term" value="F:glycosyltransferase activity"/>
    <property type="evidence" value="ECO:0007669"/>
    <property type="project" value="UniProtKB-KW"/>
</dbReference>
<dbReference type="Gene3D" id="3.40.50.2000">
    <property type="entry name" value="Glycogen Phosphorylase B"/>
    <property type="match status" value="2"/>
</dbReference>
<evidence type="ECO:0000259" key="3">
    <source>
        <dbReference type="Pfam" id="PF13439"/>
    </source>
</evidence>
<dbReference type="Pfam" id="PF13692">
    <property type="entry name" value="Glyco_trans_1_4"/>
    <property type="match status" value="1"/>
</dbReference>
<keyword evidence="5" id="KW-1185">Reference proteome</keyword>
<dbReference type="AlphaFoldDB" id="A0A841H5J2"/>
<comment type="caution">
    <text evidence="4">The sequence shown here is derived from an EMBL/GenBank/DDBJ whole genome shotgun (WGS) entry which is preliminary data.</text>
</comment>
<dbReference type="CDD" id="cd03801">
    <property type="entry name" value="GT4_PimA-like"/>
    <property type="match status" value="1"/>
</dbReference>
<proteinExistence type="predicted"/>
<keyword evidence="2 4" id="KW-0808">Transferase</keyword>
<reference evidence="4 5" key="1">
    <citation type="submission" date="2020-08" db="EMBL/GenBank/DDBJ databases">
        <title>Genomic Encyclopedia of Type Strains, Phase IV (KMG-IV): sequencing the most valuable type-strain genomes for metagenomic binning, comparative biology and taxonomic classification.</title>
        <authorList>
            <person name="Goeker M."/>
        </authorList>
    </citation>
    <scope>NUCLEOTIDE SEQUENCE [LARGE SCALE GENOMIC DNA]</scope>
    <source>
        <strain evidence="4 5">DSM 29007</strain>
    </source>
</reference>
<dbReference type="PANTHER" id="PTHR12526:SF510">
    <property type="entry name" value="D-INOSITOL 3-PHOSPHATE GLYCOSYLTRANSFERASE"/>
    <property type="match status" value="1"/>
</dbReference>
<dbReference type="RefSeq" id="WP_205762053.1">
    <property type="nucleotide sequence ID" value="NZ_JABDTL010000002.1"/>
</dbReference>
<dbReference type="EMBL" id="JACHIA010000022">
    <property type="protein sequence ID" value="MBB6073233.1"/>
    <property type="molecule type" value="Genomic_DNA"/>
</dbReference>
<evidence type="ECO:0000313" key="5">
    <source>
        <dbReference type="Proteomes" id="UP000582837"/>
    </source>
</evidence>
<gene>
    <name evidence="4" type="ORF">HNQ61_004900</name>
</gene>
<dbReference type="Proteomes" id="UP000582837">
    <property type="component" value="Unassembled WGS sequence"/>
</dbReference>
<name>A0A841H5J2_9BACT</name>
<organism evidence="4 5">
    <name type="scientific">Longimicrobium terrae</name>
    <dbReference type="NCBI Taxonomy" id="1639882"/>
    <lineage>
        <taxon>Bacteria</taxon>
        <taxon>Pseudomonadati</taxon>
        <taxon>Gemmatimonadota</taxon>
        <taxon>Longimicrobiia</taxon>
        <taxon>Longimicrobiales</taxon>
        <taxon>Longimicrobiaceae</taxon>
        <taxon>Longimicrobium</taxon>
    </lineage>
</organism>
<dbReference type="InterPro" id="IPR028098">
    <property type="entry name" value="Glyco_trans_4-like_N"/>
</dbReference>
<dbReference type="PANTHER" id="PTHR12526">
    <property type="entry name" value="GLYCOSYLTRANSFERASE"/>
    <property type="match status" value="1"/>
</dbReference>
<feature type="domain" description="Glycosyltransferase subfamily 4-like N-terminal" evidence="3">
    <location>
        <begin position="18"/>
        <end position="182"/>
    </location>
</feature>
<sequence>MAERRPWVIVAGDFVRTGGMDAANHALALYLARSGRETHVVAHRIADDLAAEPNVLFQPVRRPFGKHSLGFPLLDRTGRRVAAVLAARDPIVVANGGNCAAGNVVWLHYVHAAYEPVIAGRRMTGWWHAAARRAALADEARVTAKADLVIANSGLTARHAVDLLGAAEDRVHVVHYGADPDRMRPPTAEERTEARRALGWTDGRPVVAFIGALGDRRKGFDTLFAAWTRLAADPAWDARLAVAGTGGELEAWRARAADAGLADRIVFLGFQADVRTLLWAADAIASPTRYEAYGLAVQEALCCGLPALVSRAAGVAERIPAPLDGLLLADPDDAAELAGKLRGWREGMDGHRKAALALSARMRAWTWDHMAERIVEWAE</sequence>